<dbReference type="InterPro" id="IPR010890">
    <property type="entry name" value="PriC"/>
</dbReference>
<dbReference type="eggNOG" id="COG3923">
    <property type="taxonomic scope" value="Bacteria"/>
</dbReference>
<comment type="caution">
    <text evidence="1">The sequence shown here is derived from an EMBL/GenBank/DDBJ whole genome shotgun (WGS) entry which is preliminary data.</text>
</comment>
<dbReference type="Gene3D" id="1.20.1270.340">
    <property type="match status" value="1"/>
</dbReference>
<dbReference type="STRING" id="61647.LG71_22925"/>
<reference evidence="1 2" key="1">
    <citation type="submission" date="2015-05" db="EMBL/GenBank/DDBJ databases">
        <title>Genome sequences of Pluralibacter gergoviae.</title>
        <authorList>
            <person name="Greninger A.L."/>
            <person name="Miller S."/>
        </authorList>
    </citation>
    <scope>NUCLEOTIDE SEQUENCE [LARGE SCALE GENOMIC DNA]</scope>
    <source>
        <strain evidence="1 2">JS81F13</strain>
    </source>
</reference>
<dbReference type="Proteomes" id="UP000036196">
    <property type="component" value="Unassembled WGS sequence"/>
</dbReference>
<keyword evidence="2" id="KW-1185">Reference proteome</keyword>
<dbReference type="AlphaFoldDB" id="A0A0J5L6F9"/>
<sequence length="175" mass="20083">MKTDTLLQSLDAQLSRLEAEIAPVAQHATLGARFDRQLFTTRSPRLQACAEEARANLRALGRAVAQQQPAQVQWLAERLAAQLEAIARESKAWMLRGWDSGSPGLTRWQRRRLQHQEYERRLLEMTQARRQRLAQATTLDEQQRLSREVEACAARLARCRAALEKIENVLARMTR</sequence>
<dbReference type="RefSeq" id="WP_048278674.1">
    <property type="nucleotide sequence ID" value="NZ_JAEOAR010000003.1"/>
</dbReference>
<dbReference type="Pfam" id="PF07445">
    <property type="entry name" value="PriC"/>
    <property type="match status" value="1"/>
</dbReference>
<gene>
    <name evidence="1" type="ORF">ABW06_08465</name>
</gene>
<protein>
    <submittedName>
        <fullName evidence="1">Primosomal replication protein N</fullName>
    </submittedName>
</protein>
<dbReference type="PATRIC" id="fig|61647.15.peg.4999"/>
<organism evidence="1 2">
    <name type="scientific">Pluralibacter gergoviae</name>
    <name type="common">Enterobacter gergoviae</name>
    <dbReference type="NCBI Taxonomy" id="61647"/>
    <lineage>
        <taxon>Bacteria</taxon>
        <taxon>Pseudomonadati</taxon>
        <taxon>Pseudomonadota</taxon>
        <taxon>Gammaproteobacteria</taxon>
        <taxon>Enterobacterales</taxon>
        <taxon>Enterobacteriaceae</taxon>
        <taxon>Pluralibacter</taxon>
    </lineage>
</organism>
<evidence type="ECO:0000313" key="2">
    <source>
        <dbReference type="Proteomes" id="UP000036196"/>
    </source>
</evidence>
<evidence type="ECO:0000313" key="1">
    <source>
        <dbReference type="EMBL" id="KMK14355.1"/>
    </source>
</evidence>
<dbReference type="EMBL" id="LDZF01000007">
    <property type="protein sequence ID" value="KMK14355.1"/>
    <property type="molecule type" value="Genomic_DNA"/>
</dbReference>
<accession>A0A0J5L6F9</accession>
<name>A0A0J5L6F9_PLUGE</name>
<dbReference type="InterPro" id="IPR038338">
    <property type="entry name" value="PriC_sf"/>
</dbReference>
<dbReference type="NCBIfam" id="NF007500">
    <property type="entry name" value="PRK10093.1"/>
    <property type="match status" value="1"/>
</dbReference>
<proteinExistence type="predicted"/>